<comment type="caution">
    <text evidence="1">The sequence shown here is derived from an EMBL/GenBank/DDBJ whole genome shotgun (WGS) entry which is preliminary data.</text>
</comment>
<dbReference type="AlphaFoldDB" id="A0A2K0TA43"/>
<dbReference type="EMBL" id="MTYH01000050">
    <property type="protein sequence ID" value="PNP42400.1"/>
    <property type="molecule type" value="Genomic_DNA"/>
</dbReference>
<protein>
    <submittedName>
        <fullName evidence="1">Uncharacterized protein</fullName>
    </submittedName>
</protein>
<name>A0A2K0TA43_9HYPO</name>
<sequence>MFVAVLVSNNVEETRQLIHDPLVIFPVNRGRRPSEIVARAK</sequence>
<accession>A0A2K0TA43</accession>
<evidence type="ECO:0000313" key="2">
    <source>
        <dbReference type="Proteomes" id="UP000236546"/>
    </source>
</evidence>
<gene>
    <name evidence="1" type="ORF">TGAMA5MH_05141</name>
</gene>
<evidence type="ECO:0000313" key="1">
    <source>
        <dbReference type="EMBL" id="PNP42400.1"/>
    </source>
</evidence>
<proteinExistence type="predicted"/>
<reference evidence="1 2" key="1">
    <citation type="submission" date="2017-02" db="EMBL/GenBank/DDBJ databases">
        <title>Genomes of Trichoderma spp. with biocontrol activity.</title>
        <authorList>
            <person name="Gardiner D."/>
            <person name="Kazan K."/>
            <person name="Vos C."/>
            <person name="Harvey P."/>
        </authorList>
    </citation>
    <scope>NUCLEOTIDE SEQUENCE [LARGE SCALE GENOMIC DNA]</scope>
    <source>
        <strain evidence="1 2">A5MH</strain>
    </source>
</reference>
<dbReference type="Proteomes" id="UP000236546">
    <property type="component" value="Unassembled WGS sequence"/>
</dbReference>
<organism evidence="1 2">
    <name type="scientific">Trichoderma gamsii</name>
    <dbReference type="NCBI Taxonomy" id="398673"/>
    <lineage>
        <taxon>Eukaryota</taxon>
        <taxon>Fungi</taxon>
        <taxon>Dikarya</taxon>
        <taxon>Ascomycota</taxon>
        <taxon>Pezizomycotina</taxon>
        <taxon>Sordariomycetes</taxon>
        <taxon>Hypocreomycetidae</taxon>
        <taxon>Hypocreales</taxon>
        <taxon>Hypocreaceae</taxon>
        <taxon>Trichoderma</taxon>
    </lineage>
</organism>